<comment type="caution">
    <text evidence="2">The sequence shown here is derived from an EMBL/GenBank/DDBJ whole genome shotgun (WGS) entry which is preliminary data.</text>
</comment>
<gene>
    <name evidence="2" type="ORF">B0I08_104181</name>
</gene>
<evidence type="ECO:0000259" key="1">
    <source>
        <dbReference type="Pfam" id="PF20058"/>
    </source>
</evidence>
<reference evidence="2 3" key="1">
    <citation type="submission" date="2018-03" db="EMBL/GenBank/DDBJ databases">
        <title>Genomic Encyclopedia of Type Strains, Phase III (KMG-III): the genomes of soil and plant-associated and newly described type strains.</title>
        <authorList>
            <person name="Whitman W."/>
        </authorList>
    </citation>
    <scope>NUCLEOTIDE SEQUENCE [LARGE SCALE GENOMIC DNA]</scope>
    <source>
        <strain evidence="2 3">CGMCC 1.12484</strain>
    </source>
</reference>
<accession>A0A2T0VE72</accession>
<dbReference type="InterPro" id="IPR045598">
    <property type="entry name" value="DUF6457"/>
</dbReference>
<dbReference type="OrthoDB" id="5119112at2"/>
<name>A0A2T0VE72_9MICO</name>
<dbReference type="EMBL" id="PVTL01000004">
    <property type="protein sequence ID" value="PRY68479.1"/>
    <property type="molecule type" value="Genomic_DNA"/>
</dbReference>
<dbReference type="Proteomes" id="UP000237983">
    <property type="component" value="Unassembled WGS sequence"/>
</dbReference>
<dbReference type="RefSeq" id="WP_106211971.1">
    <property type="nucleotide sequence ID" value="NZ_PVTL01000004.1"/>
</dbReference>
<dbReference type="Pfam" id="PF20058">
    <property type="entry name" value="DUF6457"/>
    <property type="match status" value="1"/>
</dbReference>
<feature type="domain" description="DUF6457" evidence="1">
    <location>
        <begin position="6"/>
        <end position="81"/>
    </location>
</feature>
<keyword evidence="3" id="KW-1185">Reference proteome</keyword>
<organism evidence="2 3">
    <name type="scientific">Glaciihabitans tibetensis</name>
    <dbReference type="NCBI Taxonomy" id="1266600"/>
    <lineage>
        <taxon>Bacteria</taxon>
        <taxon>Bacillati</taxon>
        <taxon>Actinomycetota</taxon>
        <taxon>Actinomycetes</taxon>
        <taxon>Micrococcales</taxon>
        <taxon>Microbacteriaceae</taxon>
        <taxon>Glaciihabitans</taxon>
    </lineage>
</organism>
<proteinExistence type="predicted"/>
<dbReference type="AlphaFoldDB" id="A0A2T0VE72"/>
<evidence type="ECO:0000313" key="3">
    <source>
        <dbReference type="Proteomes" id="UP000237983"/>
    </source>
</evidence>
<sequence length="105" mass="11120">MTNPDEERALEEWSQRLTQALQILDLRVDNDLLLKLADEASRAVNPSAGPISTFIVGYAAGRAATSGEKEATAAVRTAAQTALLVVEHGVSDRAPASDGWSDTAQ</sequence>
<evidence type="ECO:0000313" key="2">
    <source>
        <dbReference type="EMBL" id="PRY68479.1"/>
    </source>
</evidence>
<protein>
    <recommendedName>
        <fullName evidence="1">DUF6457 domain-containing protein</fullName>
    </recommendedName>
</protein>